<dbReference type="VEuPathDB" id="FungiDB:H257_01085"/>
<proteinExistence type="predicted"/>
<feature type="transmembrane region" description="Helical" evidence="1">
    <location>
        <begin position="94"/>
        <end position="111"/>
    </location>
</feature>
<dbReference type="GeneID" id="20803081"/>
<name>W4H8Y8_APHAT</name>
<sequence length="125" mass="14441">MAHNSRMRFPPIRDRHVCVLSISSSFVPASSVRPLLMSSTIRNRFANEDKQGTTEVRNVALGPKVYEGERYGKMSERLKRHNIQIKGNDRNPRFYGFLVGFVLLILIFLWVQVSGVMRSRRVANY</sequence>
<gene>
    <name evidence="2" type="ORF">H257_01085</name>
</gene>
<evidence type="ECO:0000313" key="2">
    <source>
        <dbReference type="EMBL" id="ETV87548.1"/>
    </source>
</evidence>
<keyword evidence="1" id="KW-0472">Membrane</keyword>
<accession>W4H8Y8</accession>
<dbReference type="EMBL" id="KI913115">
    <property type="protein sequence ID" value="ETV87548.1"/>
    <property type="molecule type" value="Genomic_DNA"/>
</dbReference>
<dbReference type="RefSeq" id="XP_009822410.1">
    <property type="nucleotide sequence ID" value="XM_009824108.1"/>
</dbReference>
<keyword evidence="1" id="KW-1133">Transmembrane helix</keyword>
<reference evidence="2" key="1">
    <citation type="submission" date="2013-12" db="EMBL/GenBank/DDBJ databases">
        <title>The Genome Sequence of Aphanomyces astaci APO3.</title>
        <authorList>
            <consortium name="The Broad Institute Genomics Platform"/>
            <person name="Russ C."/>
            <person name="Tyler B."/>
            <person name="van West P."/>
            <person name="Dieguez-Uribeondo J."/>
            <person name="Young S.K."/>
            <person name="Zeng Q."/>
            <person name="Gargeya S."/>
            <person name="Fitzgerald M."/>
            <person name="Abouelleil A."/>
            <person name="Alvarado L."/>
            <person name="Chapman S.B."/>
            <person name="Gainer-Dewar J."/>
            <person name="Goldberg J."/>
            <person name="Griggs A."/>
            <person name="Gujja S."/>
            <person name="Hansen M."/>
            <person name="Howarth C."/>
            <person name="Imamovic A."/>
            <person name="Ireland A."/>
            <person name="Larimer J."/>
            <person name="McCowan C."/>
            <person name="Murphy C."/>
            <person name="Pearson M."/>
            <person name="Poon T.W."/>
            <person name="Priest M."/>
            <person name="Roberts A."/>
            <person name="Saif S."/>
            <person name="Shea T."/>
            <person name="Sykes S."/>
            <person name="Wortman J."/>
            <person name="Nusbaum C."/>
            <person name="Birren B."/>
        </authorList>
    </citation>
    <scope>NUCLEOTIDE SEQUENCE [LARGE SCALE GENOMIC DNA]</scope>
    <source>
        <strain evidence="2">APO3</strain>
    </source>
</reference>
<protein>
    <submittedName>
        <fullName evidence="2">Uncharacterized protein</fullName>
    </submittedName>
</protein>
<evidence type="ECO:0000256" key="1">
    <source>
        <dbReference type="SAM" id="Phobius"/>
    </source>
</evidence>
<organism evidence="2">
    <name type="scientific">Aphanomyces astaci</name>
    <name type="common">Crayfish plague agent</name>
    <dbReference type="NCBI Taxonomy" id="112090"/>
    <lineage>
        <taxon>Eukaryota</taxon>
        <taxon>Sar</taxon>
        <taxon>Stramenopiles</taxon>
        <taxon>Oomycota</taxon>
        <taxon>Saprolegniomycetes</taxon>
        <taxon>Saprolegniales</taxon>
        <taxon>Verrucalvaceae</taxon>
        <taxon>Aphanomyces</taxon>
    </lineage>
</organism>
<dbReference type="AlphaFoldDB" id="W4H8Y8"/>
<keyword evidence="1" id="KW-0812">Transmembrane</keyword>